<evidence type="ECO:0000313" key="1">
    <source>
        <dbReference type="EMBL" id="KAI3731896.1"/>
    </source>
</evidence>
<keyword evidence="2" id="KW-1185">Reference proteome</keyword>
<dbReference type="Proteomes" id="UP001056120">
    <property type="component" value="Linkage Group LG21"/>
</dbReference>
<protein>
    <submittedName>
        <fullName evidence="1">Uncharacterized protein</fullName>
    </submittedName>
</protein>
<name>A0ACB9CC66_9ASTR</name>
<sequence length="293" mass="32797">MELSESGLVGSSQIVFTQSSLISGLPDDIALTCLARIPHKYHSLLKCVSRKWRDLVCSEEWYSYRQKHNLAETWIYALCKDKSEQLCCYVLDPNLPKKGWKRIPDLSPRCLKRKGVGFVVLGKKIYFLGGCGWVEDATDEVYCYDASKNAWSEASPLSTARCYFACEEIDVMYDPLNGTWQHADADMVSGWRGPGIVVDNTLYVLDQSSGTRVMMWQKDSREWEAFGRLADVLTRPPCRVVAIGKKMFVVGKGLSTVVFDVDKAANIDGMLVTTSVPKLASDDDVISCKFVSV</sequence>
<reference evidence="2" key="1">
    <citation type="journal article" date="2022" name="Mol. Ecol. Resour.">
        <title>The genomes of chicory, endive, great burdock and yacon provide insights into Asteraceae palaeo-polyploidization history and plant inulin production.</title>
        <authorList>
            <person name="Fan W."/>
            <person name="Wang S."/>
            <person name="Wang H."/>
            <person name="Wang A."/>
            <person name="Jiang F."/>
            <person name="Liu H."/>
            <person name="Zhao H."/>
            <person name="Xu D."/>
            <person name="Zhang Y."/>
        </authorList>
    </citation>
    <scope>NUCLEOTIDE SEQUENCE [LARGE SCALE GENOMIC DNA]</scope>
    <source>
        <strain evidence="2">cv. Yunnan</strain>
    </source>
</reference>
<evidence type="ECO:0000313" key="2">
    <source>
        <dbReference type="Proteomes" id="UP001056120"/>
    </source>
</evidence>
<proteinExistence type="predicted"/>
<organism evidence="1 2">
    <name type="scientific">Smallanthus sonchifolius</name>
    <dbReference type="NCBI Taxonomy" id="185202"/>
    <lineage>
        <taxon>Eukaryota</taxon>
        <taxon>Viridiplantae</taxon>
        <taxon>Streptophyta</taxon>
        <taxon>Embryophyta</taxon>
        <taxon>Tracheophyta</taxon>
        <taxon>Spermatophyta</taxon>
        <taxon>Magnoliopsida</taxon>
        <taxon>eudicotyledons</taxon>
        <taxon>Gunneridae</taxon>
        <taxon>Pentapetalae</taxon>
        <taxon>asterids</taxon>
        <taxon>campanulids</taxon>
        <taxon>Asterales</taxon>
        <taxon>Asteraceae</taxon>
        <taxon>Asteroideae</taxon>
        <taxon>Heliantheae alliance</taxon>
        <taxon>Millerieae</taxon>
        <taxon>Smallanthus</taxon>
    </lineage>
</organism>
<accession>A0ACB9CC66</accession>
<dbReference type="EMBL" id="CM042038">
    <property type="protein sequence ID" value="KAI3731896.1"/>
    <property type="molecule type" value="Genomic_DNA"/>
</dbReference>
<gene>
    <name evidence="1" type="ORF">L1987_63088</name>
</gene>
<comment type="caution">
    <text evidence="1">The sequence shown here is derived from an EMBL/GenBank/DDBJ whole genome shotgun (WGS) entry which is preliminary data.</text>
</comment>
<reference evidence="1 2" key="2">
    <citation type="journal article" date="2022" name="Mol. Ecol. Resour.">
        <title>The genomes of chicory, endive, great burdock and yacon provide insights into Asteraceae paleo-polyploidization history and plant inulin production.</title>
        <authorList>
            <person name="Fan W."/>
            <person name="Wang S."/>
            <person name="Wang H."/>
            <person name="Wang A."/>
            <person name="Jiang F."/>
            <person name="Liu H."/>
            <person name="Zhao H."/>
            <person name="Xu D."/>
            <person name="Zhang Y."/>
        </authorList>
    </citation>
    <scope>NUCLEOTIDE SEQUENCE [LARGE SCALE GENOMIC DNA]</scope>
    <source>
        <strain evidence="2">cv. Yunnan</strain>
        <tissue evidence="1">Leaves</tissue>
    </source>
</reference>